<reference evidence="1 2" key="1">
    <citation type="submission" date="2024-04" db="EMBL/GenBank/DDBJ databases">
        <title>Tritrichomonas musculus Genome.</title>
        <authorList>
            <person name="Alves-Ferreira E."/>
            <person name="Grigg M."/>
            <person name="Lorenzi H."/>
            <person name="Galac M."/>
        </authorList>
    </citation>
    <scope>NUCLEOTIDE SEQUENCE [LARGE SCALE GENOMIC DNA]</scope>
    <source>
        <strain evidence="1 2">EAF2021</strain>
    </source>
</reference>
<evidence type="ECO:0000313" key="1">
    <source>
        <dbReference type="EMBL" id="KAK8900456.1"/>
    </source>
</evidence>
<dbReference type="Gene3D" id="3.20.90.10">
    <property type="entry name" value="Tubby Protein, Chain A"/>
    <property type="match status" value="1"/>
</dbReference>
<proteinExistence type="predicted"/>
<accession>A0ABR2LBR0</accession>
<protein>
    <recommendedName>
        <fullName evidence="3">Tubby C-terminal domain-containing protein</fullName>
    </recommendedName>
</protein>
<dbReference type="Proteomes" id="UP001470230">
    <property type="component" value="Unassembled WGS sequence"/>
</dbReference>
<keyword evidence="2" id="KW-1185">Reference proteome</keyword>
<dbReference type="InterPro" id="IPR025659">
    <property type="entry name" value="Tubby-like_C"/>
</dbReference>
<organism evidence="1 2">
    <name type="scientific">Tritrichomonas musculus</name>
    <dbReference type="NCBI Taxonomy" id="1915356"/>
    <lineage>
        <taxon>Eukaryota</taxon>
        <taxon>Metamonada</taxon>
        <taxon>Parabasalia</taxon>
        <taxon>Tritrichomonadida</taxon>
        <taxon>Tritrichomonadidae</taxon>
        <taxon>Tritrichomonas</taxon>
    </lineage>
</organism>
<dbReference type="EMBL" id="JAPFFF010000001">
    <property type="protein sequence ID" value="KAK8900456.1"/>
    <property type="molecule type" value="Genomic_DNA"/>
</dbReference>
<evidence type="ECO:0008006" key="3">
    <source>
        <dbReference type="Google" id="ProtNLM"/>
    </source>
</evidence>
<evidence type="ECO:0000313" key="2">
    <source>
        <dbReference type="Proteomes" id="UP001470230"/>
    </source>
</evidence>
<gene>
    <name evidence="1" type="ORF">M9Y10_002783</name>
</gene>
<sequence>MDATYALVTQQLEHIQKPIQNEQAFKCLFTKRFPKGKNSKPHCYFFSEDQEDLIISASYKNKKGTTYKMSLNSKQIKRKSLWYAGICSDIQTKKIFLGSFPNKPGSMAHAIRIDCNEENPQILLPPMNSENFIFTDMPQEGTIPLASSKSNDIGNSENPNFISINIFNSNQPVLTIHQIAEDEFEVQISYPLTIFQAFCIACVLTN</sequence>
<comment type="caution">
    <text evidence="1">The sequence shown here is derived from an EMBL/GenBank/DDBJ whole genome shotgun (WGS) entry which is preliminary data.</text>
</comment>
<name>A0ABR2LBR0_9EUKA</name>